<evidence type="ECO:0000256" key="5">
    <source>
        <dbReference type="ARBA" id="ARBA00038359"/>
    </source>
</evidence>
<dbReference type="InterPro" id="IPR049326">
    <property type="entry name" value="Rhodopsin_dom_fungi"/>
</dbReference>
<reference evidence="9 10" key="1">
    <citation type="submission" date="2024-07" db="EMBL/GenBank/DDBJ databases">
        <title>Section-level genome sequencing and comparative genomics of Aspergillus sections Usti and Cavernicolus.</title>
        <authorList>
            <consortium name="Lawrence Berkeley National Laboratory"/>
            <person name="Nybo J.L."/>
            <person name="Vesth T.C."/>
            <person name="Theobald S."/>
            <person name="Frisvad J.C."/>
            <person name="Larsen T.O."/>
            <person name="Kjaerboelling I."/>
            <person name="Rothschild-Mancinelli K."/>
            <person name="Lyhne E.K."/>
            <person name="Kogle M.E."/>
            <person name="Barry K."/>
            <person name="Clum A."/>
            <person name="Na H."/>
            <person name="Ledsgaard L."/>
            <person name="Lin J."/>
            <person name="Lipzen A."/>
            <person name="Kuo A."/>
            <person name="Riley R."/>
            <person name="Mondo S."/>
            <person name="Labutti K."/>
            <person name="Haridas S."/>
            <person name="Pangalinan J."/>
            <person name="Salamov A.A."/>
            <person name="Simmons B.A."/>
            <person name="Magnuson J.K."/>
            <person name="Chen J."/>
            <person name="Drula E."/>
            <person name="Henrissat B."/>
            <person name="Wiebenga A."/>
            <person name="Lubbers R.J."/>
            <person name="Gomes A.C."/>
            <person name="Makela M.R."/>
            <person name="Stajich J."/>
            <person name="Grigoriev I.V."/>
            <person name="Mortensen U.H."/>
            <person name="De Vries R.P."/>
            <person name="Baker S.E."/>
            <person name="Andersen M.R."/>
        </authorList>
    </citation>
    <scope>NUCLEOTIDE SEQUENCE [LARGE SCALE GENOMIC DNA]</scope>
    <source>
        <strain evidence="9 10">CBS 123904</strain>
    </source>
</reference>
<dbReference type="EMBL" id="JBFXLU010000037">
    <property type="protein sequence ID" value="KAL2850307.1"/>
    <property type="molecule type" value="Genomic_DNA"/>
</dbReference>
<keyword evidence="10" id="KW-1185">Reference proteome</keyword>
<sequence length="168" mass="18927">MLVSVVLLLWPLSLANVLKANGFGHDIWMLESSQITKGSHLYYAGEYIYIFCAPLIKISMLLLYLRLFPSYNFRTATYICIAVCVCWAISFLVTGALICRPLSYIWHQWDGEHEGVCLNHNAILIAHAIVNIVLDLVVIGLPIPTLVNLHLGWKKRLGICLMFLIGIV</sequence>
<evidence type="ECO:0000256" key="6">
    <source>
        <dbReference type="SAM" id="Phobius"/>
    </source>
</evidence>
<dbReference type="PANTHER" id="PTHR33048">
    <property type="entry name" value="PTH11-LIKE INTEGRAL MEMBRANE PROTEIN (AFU_ORTHOLOGUE AFUA_5G11245)"/>
    <property type="match status" value="1"/>
</dbReference>
<dbReference type="InterPro" id="IPR052337">
    <property type="entry name" value="SAT4-like"/>
</dbReference>
<evidence type="ECO:0000256" key="4">
    <source>
        <dbReference type="ARBA" id="ARBA00023136"/>
    </source>
</evidence>
<evidence type="ECO:0000313" key="9">
    <source>
        <dbReference type="EMBL" id="KAL2850307.1"/>
    </source>
</evidence>
<evidence type="ECO:0000259" key="8">
    <source>
        <dbReference type="Pfam" id="PF20684"/>
    </source>
</evidence>
<feature type="transmembrane region" description="Helical" evidence="6">
    <location>
        <begin position="77"/>
        <end position="103"/>
    </location>
</feature>
<name>A0ABR4KE37_9EURO</name>
<feature type="domain" description="Rhodopsin" evidence="8">
    <location>
        <begin position="5"/>
        <end position="168"/>
    </location>
</feature>
<evidence type="ECO:0000256" key="2">
    <source>
        <dbReference type="ARBA" id="ARBA00022692"/>
    </source>
</evidence>
<feature type="signal peptide" evidence="7">
    <location>
        <begin position="1"/>
        <end position="15"/>
    </location>
</feature>
<organism evidence="9 10">
    <name type="scientific">Aspergillus pseudoustus</name>
    <dbReference type="NCBI Taxonomy" id="1810923"/>
    <lineage>
        <taxon>Eukaryota</taxon>
        <taxon>Fungi</taxon>
        <taxon>Dikarya</taxon>
        <taxon>Ascomycota</taxon>
        <taxon>Pezizomycotina</taxon>
        <taxon>Eurotiomycetes</taxon>
        <taxon>Eurotiomycetidae</taxon>
        <taxon>Eurotiales</taxon>
        <taxon>Aspergillaceae</taxon>
        <taxon>Aspergillus</taxon>
        <taxon>Aspergillus subgen. Nidulantes</taxon>
    </lineage>
</organism>
<feature type="transmembrane region" description="Helical" evidence="6">
    <location>
        <begin position="123"/>
        <end position="147"/>
    </location>
</feature>
<comment type="subcellular location">
    <subcellularLocation>
        <location evidence="1">Membrane</location>
        <topology evidence="1">Multi-pass membrane protein</topology>
    </subcellularLocation>
</comment>
<keyword evidence="2 6" id="KW-0812">Transmembrane</keyword>
<proteinExistence type="inferred from homology"/>
<keyword evidence="3 6" id="KW-1133">Transmembrane helix</keyword>
<evidence type="ECO:0000256" key="1">
    <source>
        <dbReference type="ARBA" id="ARBA00004141"/>
    </source>
</evidence>
<evidence type="ECO:0000256" key="7">
    <source>
        <dbReference type="SAM" id="SignalP"/>
    </source>
</evidence>
<dbReference type="Pfam" id="PF20684">
    <property type="entry name" value="Fung_rhodopsin"/>
    <property type="match status" value="1"/>
</dbReference>
<comment type="similarity">
    <text evidence="5">Belongs to the SAT4 family.</text>
</comment>
<feature type="chain" id="PRO_5046303249" description="Rhodopsin domain-containing protein" evidence="7">
    <location>
        <begin position="16"/>
        <end position="168"/>
    </location>
</feature>
<comment type="caution">
    <text evidence="9">The sequence shown here is derived from an EMBL/GenBank/DDBJ whole genome shotgun (WGS) entry which is preliminary data.</text>
</comment>
<gene>
    <name evidence="9" type="ORF">BJY01DRAFT_245479</name>
</gene>
<evidence type="ECO:0000313" key="10">
    <source>
        <dbReference type="Proteomes" id="UP001610446"/>
    </source>
</evidence>
<keyword evidence="7" id="KW-0732">Signal</keyword>
<accession>A0ABR4KE37</accession>
<dbReference type="PANTHER" id="PTHR33048:SF143">
    <property type="entry name" value="EXTRACELLULAR MEMBRANE PROTEIN CFEM DOMAIN-CONTAINING PROTEIN-RELATED"/>
    <property type="match status" value="1"/>
</dbReference>
<keyword evidence="4 6" id="KW-0472">Membrane</keyword>
<protein>
    <recommendedName>
        <fullName evidence="8">Rhodopsin domain-containing protein</fullName>
    </recommendedName>
</protein>
<feature type="transmembrane region" description="Helical" evidence="6">
    <location>
        <begin position="47"/>
        <end position="65"/>
    </location>
</feature>
<evidence type="ECO:0000256" key="3">
    <source>
        <dbReference type="ARBA" id="ARBA00022989"/>
    </source>
</evidence>
<dbReference type="Proteomes" id="UP001610446">
    <property type="component" value="Unassembled WGS sequence"/>
</dbReference>